<gene>
    <name evidence="9" type="ORF">LHJ74_21655</name>
</gene>
<evidence type="ECO:0000256" key="2">
    <source>
        <dbReference type="ARBA" id="ARBA00011344"/>
    </source>
</evidence>
<sequence>MDEHDLLAERFDSHRGHLRALAYRMLGSASDADDAVQETWLRLSHADAANIGNLAGWLRTVVSRVCLDMLRSRLARRDDPVGGQVPEPVTTGQESDPEHEALLTESVSSALLVVLERLAPAERIAFVLHDLFAVPFGEIAPVVGRTPVSAKKLASRARHRVRGDATASEVDLAWHRRVVDAFLAAARGRDINALLDVLDPQVVRRADAAAVPPGTPLEIRGAQAVVEETLLLSRQARFAEPALVNGALGIIVAPRGRLRLALSLTISAGRITEYEVIADPQRLHDLDLAVPVL</sequence>
<keyword evidence="5" id="KW-0804">Transcription</keyword>
<reference evidence="9 10" key="1">
    <citation type="submission" date="2021-10" db="EMBL/GenBank/DDBJ databases">
        <title>Streptomyces gossypii sp. nov., isolated from soil collected from cotton field.</title>
        <authorList>
            <person name="Ge X."/>
            <person name="Chen X."/>
            <person name="Liu W."/>
        </authorList>
    </citation>
    <scope>NUCLEOTIDE SEQUENCE [LARGE SCALE GENOMIC DNA]</scope>
    <source>
        <strain evidence="9 10">N2-109</strain>
    </source>
</reference>
<dbReference type="Pfam" id="PF04542">
    <property type="entry name" value="Sigma70_r2"/>
    <property type="match status" value="1"/>
</dbReference>
<dbReference type="InterPro" id="IPR013324">
    <property type="entry name" value="RNA_pol_sigma_r3/r4-like"/>
</dbReference>
<dbReference type="InterPro" id="IPR013325">
    <property type="entry name" value="RNA_pol_sigma_r2"/>
</dbReference>
<dbReference type="SUPFAM" id="SSF88946">
    <property type="entry name" value="Sigma2 domain of RNA polymerase sigma factors"/>
    <property type="match status" value="1"/>
</dbReference>
<evidence type="ECO:0000259" key="8">
    <source>
        <dbReference type="Pfam" id="PF08281"/>
    </source>
</evidence>
<comment type="subunit">
    <text evidence="2">Interacts transiently with the RNA polymerase catalytic core formed by RpoA, RpoB, RpoC and RpoZ (2 alpha, 1 beta, 1 beta' and 1 omega subunit) to form the RNA polymerase holoenzyme that can initiate transcription.</text>
</comment>
<evidence type="ECO:0000256" key="4">
    <source>
        <dbReference type="ARBA" id="ARBA00023082"/>
    </source>
</evidence>
<feature type="domain" description="RNA polymerase sigma-70 region 2" evidence="7">
    <location>
        <begin position="11"/>
        <end position="73"/>
    </location>
</feature>
<evidence type="ECO:0000256" key="5">
    <source>
        <dbReference type="ARBA" id="ARBA00023163"/>
    </source>
</evidence>
<dbReference type="SUPFAM" id="SSF88659">
    <property type="entry name" value="Sigma3 and sigma4 domains of RNA polymerase sigma factors"/>
    <property type="match status" value="1"/>
</dbReference>
<feature type="region of interest" description="Disordered" evidence="6">
    <location>
        <begin position="78"/>
        <end position="99"/>
    </location>
</feature>
<evidence type="ECO:0000313" key="9">
    <source>
        <dbReference type="EMBL" id="MCT2592481.1"/>
    </source>
</evidence>
<dbReference type="InterPro" id="IPR032710">
    <property type="entry name" value="NTF2-like_dom_sf"/>
</dbReference>
<name>A0ABT2JXN4_9ACTN</name>
<dbReference type="Gene3D" id="1.10.10.10">
    <property type="entry name" value="Winged helix-like DNA-binding domain superfamily/Winged helix DNA-binding domain"/>
    <property type="match status" value="1"/>
</dbReference>
<keyword evidence="10" id="KW-1185">Reference proteome</keyword>
<dbReference type="InterPro" id="IPR036388">
    <property type="entry name" value="WH-like_DNA-bd_sf"/>
</dbReference>
<keyword evidence="3" id="KW-0805">Transcription regulation</keyword>
<feature type="domain" description="RNA polymerase sigma factor 70 region 4 type 2" evidence="8">
    <location>
        <begin position="110"/>
        <end position="158"/>
    </location>
</feature>
<evidence type="ECO:0000256" key="1">
    <source>
        <dbReference type="ARBA" id="ARBA00010641"/>
    </source>
</evidence>
<dbReference type="InterPro" id="IPR014284">
    <property type="entry name" value="RNA_pol_sigma-70_dom"/>
</dbReference>
<evidence type="ECO:0000256" key="3">
    <source>
        <dbReference type="ARBA" id="ARBA00023015"/>
    </source>
</evidence>
<comment type="caution">
    <text evidence="9">The sequence shown here is derived from an EMBL/GenBank/DDBJ whole genome shotgun (WGS) entry which is preliminary data.</text>
</comment>
<dbReference type="RefSeq" id="WP_260219805.1">
    <property type="nucleotide sequence ID" value="NZ_JAJAGO010000010.1"/>
</dbReference>
<dbReference type="InterPro" id="IPR052704">
    <property type="entry name" value="ECF_Sigma-70_Domain"/>
</dbReference>
<proteinExistence type="inferred from homology"/>
<dbReference type="SUPFAM" id="SSF54427">
    <property type="entry name" value="NTF2-like"/>
    <property type="match status" value="1"/>
</dbReference>
<accession>A0ABT2JXN4</accession>
<dbReference type="PANTHER" id="PTHR30173:SF43">
    <property type="entry name" value="ECF RNA POLYMERASE SIGMA FACTOR SIGI-RELATED"/>
    <property type="match status" value="1"/>
</dbReference>
<dbReference type="InterPro" id="IPR007627">
    <property type="entry name" value="RNA_pol_sigma70_r2"/>
</dbReference>
<dbReference type="Gene3D" id="1.10.1740.10">
    <property type="match status" value="1"/>
</dbReference>
<dbReference type="PANTHER" id="PTHR30173">
    <property type="entry name" value="SIGMA 19 FACTOR"/>
    <property type="match status" value="1"/>
</dbReference>
<dbReference type="Proteomes" id="UP001156389">
    <property type="component" value="Unassembled WGS sequence"/>
</dbReference>
<evidence type="ECO:0000259" key="7">
    <source>
        <dbReference type="Pfam" id="PF04542"/>
    </source>
</evidence>
<dbReference type="NCBIfam" id="TIGR02937">
    <property type="entry name" value="sigma70-ECF"/>
    <property type="match status" value="1"/>
</dbReference>
<keyword evidence="4" id="KW-0731">Sigma factor</keyword>
<evidence type="ECO:0000313" key="10">
    <source>
        <dbReference type="Proteomes" id="UP001156389"/>
    </source>
</evidence>
<dbReference type="Pfam" id="PF08281">
    <property type="entry name" value="Sigma70_r4_2"/>
    <property type="match status" value="1"/>
</dbReference>
<dbReference type="InterPro" id="IPR013249">
    <property type="entry name" value="RNA_pol_sigma70_r4_t2"/>
</dbReference>
<comment type="similarity">
    <text evidence="1">Belongs to the sigma-70 factor family. ECF subfamily.</text>
</comment>
<evidence type="ECO:0000256" key="6">
    <source>
        <dbReference type="SAM" id="MobiDB-lite"/>
    </source>
</evidence>
<dbReference type="EMBL" id="JAJAGO010000010">
    <property type="protein sequence ID" value="MCT2592481.1"/>
    <property type="molecule type" value="Genomic_DNA"/>
</dbReference>
<organism evidence="9 10">
    <name type="scientific">Streptomyces gossypii</name>
    <dbReference type="NCBI Taxonomy" id="2883101"/>
    <lineage>
        <taxon>Bacteria</taxon>
        <taxon>Bacillati</taxon>
        <taxon>Actinomycetota</taxon>
        <taxon>Actinomycetes</taxon>
        <taxon>Kitasatosporales</taxon>
        <taxon>Streptomycetaceae</taxon>
        <taxon>Streptomyces</taxon>
    </lineage>
</organism>
<protein>
    <submittedName>
        <fullName evidence="9">Sigma-70 family RNA polymerase sigma factor</fullName>
    </submittedName>
</protein>